<name>A0AAV8A7D1_9EUKA</name>
<accession>A0AAV8A7D1</accession>
<feature type="compositionally biased region" description="Low complexity" evidence="1">
    <location>
        <begin position="115"/>
        <end position="125"/>
    </location>
</feature>
<protein>
    <submittedName>
        <fullName evidence="2">Uncharacterized protein</fullName>
    </submittedName>
</protein>
<dbReference type="AlphaFoldDB" id="A0AAV8A7D1"/>
<dbReference type="Proteomes" id="UP001146793">
    <property type="component" value="Unassembled WGS sequence"/>
</dbReference>
<feature type="compositionally biased region" description="Basic residues" evidence="1">
    <location>
        <begin position="126"/>
        <end position="136"/>
    </location>
</feature>
<proteinExistence type="predicted"/>
<evidence type="ECO:0000313" key="2">
    <source>
        <dbReference type="EMBL" id="KAJ3448717.1"/>
    </source>
</evidence>
<sequence>MTDLFDLNNSLDLDFDLNQTDLSLENSLFENELLSTIDEDSLNTELLLSLQEDFNVSDQKSPTNTQQPFSEVVDEYSLSTEPKEAMSIETDHLEHKNNKIKNGSVFETKTDFINKNHNNTQNQTSKNKKNKPRQKD</sequence>
<reference evidence="2" key="1">
    <citation type="submission" date="2022-08" db="EMBL/GenBank/DDBJ databases">
        <title>Novel sulphate-reducing endosymbionts in the free-living metamonad Anaeramoeba.</title>
        <authorList>
            <person name="Jerlstrom-Hultqvist J."/>
            <person name="Cepicka I."/>
            <person name="Gallot-Lavallee L."/>
            <person name="Salas-Leiva D."/>
            <person name="Curtis B.A."/>
            <person name="Zahonova K."/>
            <person name="Pipaliya S."/>
            <person name="Dacks J."/>
            <person name="Roger A.J."/>
        </authorList>
    </citation>
    <scope>NUCLEOTIDE SEQUENCE</scope>
    <source>
        <strain evidence="2">Busselton2</strain>
    </source>
</reference>
<comment type="caution">
    <text evidence="2">The sequence shown here is derived from an EMBL/GenBank/DDBJ whole genome shotgun (WGS) entry which is preliminary data.</text>
</comment>
<evidence type="ECO:0000256" key="1">
    <source>
        <dbReference type="SAM" id="MobiDB-lite"/>
    </source>
</evidence>
<feature type="region of interest" description="Disordered" evidence="1">
    <location>
        <begin position="56"/>
        <end position="81"/>
    </location>
</feature>
<evidence type="ECO:0000313" key="3">
    <source>
        <dbReference type="Proteomes" id="UP001146793"/>
    </source>
</evidence>
<dbReference type="EMBL" id="JANTQA010000015">
    <property type="protein sequence ID" value="KAJ3448717.1"/>
    <property type="molecule type" value="Genomic_DNA"/>
</dbReference>
<feature type="region of interest" description="Disordered" evidence="1">
    <location>
        <begin position="107"/>
        <end position="136"/>
    </location>
</feature>
<gene>
    <name evidence="2" type="ORF">M0812_01200</name>
</gene>
<feature type="compositionally biased region" description="Polar residues" evidence="1">
    <location>
        <begin position="56"/>
        <end position="69"/>
    </location>
</feature>
<organism evidence="2 3">
    <name type="scientific">Anaeramoeba flamelloides</name>
    <dbReference type="NCBI Taxonomy" id="1746091"/>
    <lineage>
        <taxon>Eukaryota</taxon>
        <taxon>Metamonada</taxon>
        <taxon>Anaeramoebidae</taxon>
        <taxon>Anaeramoeba</taxon>
    </lineage>
</organism>